<feature type="transmembrane region" description="Helical" evidence="2">
    <location>
        <begin position="12"/>
        <end position="33"/>
    </location>
</feature>
<comment type="caution">
    <text evidence="3">The sequence shown here is derived from an EMBL/GenBank/DDBJ whole genome shotgun (WGS) entry which is preliminary data.</text>
</comment>
<name>A0ABS4E1C4_9HYPH</name>
<dbReference type="RefSeq" id="WP_245224140.1">
    <property type="nucleotide sequence ID" value="NZ_JAGGJU010000008.1"/>
</dbReference>
<evidence type="ECO:0000313" key="4">
    <source>
        <dbReference type="Proteomes" id="UP000759443"/>
    </source>
</evidence>
<organism evidence="3 4">
    <name type="scientific">Rhizobium halophytocola</name>
    <dbReference type="NCBI Taxonomy" id="735519"/>
    <lineage>
        <taxon>Bacteria</taxon>
        <taxon>Pseudomonadati</taxon>
        <taxon>Pseudomonadota</taxon>
        <taxon>Alphaproteobacteria</taxon>
        <taxon>Hyphomicrobiales</taxon>
        <taxon>Rhizobiaceae</taxon>
        <taxon>Rhizobium/Agrobacterium group</taxon>
        <taxon>Rhizobium</taxon>
    </lineage>
</organism>
<gene>
    <name evidence="3" type="ORF">J2Z17_003167</name>
</gene>
<keyword evidence="3" id="KW-0966">Cell projection</keyword>
<evidence type="ECO:0000256" key="1">
    <source>
        <dbReference type="SAM" id="MobiDB-lite"/>
    </source>
</evidence>
<keyword evidence="2" id="KW-1133">Transmembrane helix</keyword>
<feature type="compositionally biased region" description="Polar residues" evidence="1">
    <location>
        <begin position="49"/>
        <end position="58"/>
    </location>
</feature>
<reference evidence="3 4" key="1">
    <citation type="submission" date="2021-03" db="EMBL/GenBank/DDBJ databases">
        <title>Genomic Encyclopedia of Type Strains, Phase IV (KMG-IV): sequencing the most valuable type-strain genomes for metagenomic binning, comparative biology and taxonomic classification.</title>
        <authorList>
            <person name="Goeker M."/>
        </authorList>
    </citation>
    <scope>NUCLEOTIDE SEQUENCE [LARGE SCALE GENOMIC DNA]</scope>
    <source>
        <strain evidence="3 4">DSM 21600</strain>
    </source>
</reference>
<proteinExistence type="predicted"/>
<keyword evidence="2" id="KW-0472">Membrane</keyword>
<keyword evidence="3" id="KW-0282">Flagellum</keyword>
<accession>A0ABS4E1C4</accession>
<evidence type="ECO:0000313" key="3">
    <source>
        <dbReference type="EMBL" id="MBP1851719.1"/>
    </source>
</evidence>
<evidence type="ECO:0000256" key="2">
    <source>
        <dbReference type="SAM" id="Phobius"/>
    </source>
</evidence>
<feature type="region of interest" description="Disordered" evidence="1">
    <location>
        <begin position="41"/>
        <end position="66"/>
    </location>
</feature>
<dbReference type="Proteomes" id="UP000759443">
    <property type="component" value="Unassembled WGS sequence"/>
</dbReference>
<sequence>MTATEARQASRGRPVLIVLLVGLVIALLAWIPAEWWGASQAPDKDHATEQANPQNTVQPDEPKAGN</sequence>
<keyword evidence="3" id="KW-0969">Cilium</keyword>
<dbReference type="EMBL" id="JAGGJU010000008">
    <property type="protein sequence ID" value="MBP1851719.1"/>
    <property type="molecule type" value="Genomic_DNA"/>
</dbReference>
<keyword evidence="2" id="KW-0812">Transmembrane</keyword>
<keyword evidence="4" id="KW-1185">Reference proteome</keyword>
<protein>
    <submittedName>
        <fullName evidence="3">Flagellar basal body-associated protein FliL</fullName>
    </submittedName>
</protein>